<feature type="compositionally biased region" description="Low complexity" evidence="1">
    <location>
        <begin position="128"/>
        <end position="142"/>
    </location>
</feature>
<dbReference type="VEuPathDB" id="VectorBase:CSON000469"/>
<gene>
    <name evidence="2" type="primary">CSON000469</name>
</gene>
<accession>A0A336KAA5</accession>
<proteinExistence type="predicted"/>
<feature type="region of interest" description="Disordered" evidence="1">
    <location>
        <begin position="125"/>
        <end position="224"/>
    </location>
</feature>
<protein>
    <submittedName>
        <fullName evidence="2">CSON000469 protein</fullName>
    </submittedName>
</protein>
<evidence type="ECO:0000313" key="3">
    <source>
        <dbReference type="EMBL" id="SSX20083.1"/>
    </source>
</evidence>
<dbReference type="AlphaFoldDB" id="A0A336KAA5"/>
<feature type="compositionally biased region" description="Basic and acidic residues" evidence="1">
    <location>
        <begin position="182"/>
        <end position="197"/>
    </location>
</feature>
<dbReference type="EMBL" id="UFQT01000107">
    <property type="protein sequence ID" value="SSX20083.1"/>
    <property type="molecule type" value="Genomic_DNA"/>
</dbReference>
<reference evidence="2" key="1">
    <citation type="submission" date="2018-04" db="EMBL/GenBank/DDBJ databases">
        <authorList>
            <person name="Go L.Y."/>
            <person name="Mitchell J.A."/>
        </authorList>
    </citation>
    <scope>NUCLEOTIDE SEQUENCE</scope>
    <source>
        <tissue evidence="2">Whole organism</tissue>
    </source>
</reference>
<evidence type="ECO:0000313" key="2">
    <source>
        <dbReference type="EMBL" id="SSW99703.1"/>
    </source>
</evidence>
<dbReference type="EMBL" id="UFQS01000107">
    <property type="protein sequence ID" value="SSW99703.1"/>
    <property type="molecule type" value="Genomic_DNA"/>
</dbReference>
<reference evidence="3" key="2">
    <citation type="submission" date="2018-07" db="EMBL/GenBank/DDBJ databases">
        <authorList>
            <person name="Quirk P.G."/>
            <person name="Krulwich T.A."/>
        </authorList>
    </citation>
    <scope>NUCLEOTIDE SEQUENCE</scope>
</reference>
<organism evidence="2">
    <name type="scientific">Culicoides sonorensis</name>
    <name type="common">Biting midge</name>
    <dbReference type="NCBI Taxonomy" id="179676"/>
    <lineage>
        <taxon>Eukaryota</taxon>
        <taxon>Metazoa</taxon>
        <taxon>Ecdysozoa</taxon>
        <taxon>Arthropoda</taxon>
        <taxon>Hexapoda</taxon>
        <taxon>Insecta</taxon>
        <taxon>Pterygota</taxon>
        <taxon>Neoptera</taxon>
        <taxon>Endopterygota</taxon>
        <taxon>Diptera</taxon>
        <taxon>Nematocera</taxon>
        <taxon>Chironomoidea</taxon>
        <taxon>Ceratopogonidae</taxon>
        <taxon>Ceratopogoninae</taxon>
        <taxon>Culicoides</taxon>
        <taxon>Monoculicoides</taxon>
    </lineage>
</organism>
<feature type="region of interest" description="Disordered" evidence="1">
    <location>
        <begin position="78"/>
        <end position="109"/>
    </location>
</feature>
<feature type="compositionally biased region" description="Polar residues" evidence="1">
    <location>
        <begin position="157"/>
        <end position="168"/>
    </location>
</feature>
<name>A0A336KAA5_CULSO</name>
<sequence length="224" mass="25655">MLVEVKIYIVTFAYFRQSIRLLVFIFACICLASSEDDVTNKRTGLLQRRNIGGRPNIILKTTTTTTVRPHLEDDYADEEYEEEYQAPEKQEESETTTTEQPKRITLAVRPFRSNDDLLNALKKRRLQAKSQQQQQPKTVTQKYVDDEKPDEEEKGNTKSQPKLKSSKSVPALKKRQFGGVKSNDKVPVKAKESHLVIEEPAPSAFSPLTERAGRSRFTLNRSPR</sequence>
<evidence type="ECO:0000256" key="1">
    <source>
        <dbReference type="SAM" id="MobiDB-lite"/>
    </source>
</evidence>